<sequence length="283" mass="30052">MRIGNVGGRALLITGDNTGIDIATASEGAFGPSMQSLYDRWTDFRAWAARAPLDAGVRHFTEEEIGAPAPSPRQVFAIGLNYAEHAGESGVGVPEEPAVFTKFPTSLTGPVTKVTLPEGNVDWEVELVVVIGREARNVSREEAWEYVAGVTAGQDLSERRLQHVGPLPQFSLAKSYPGFGPTGPFLVTVDELDNPDDLAIGCAVNSETVQKSRTRHMIFSVPVLLAKLSAVAPLLPGDVIFSGTPSGVGGAQNPPRFLAPGDTLVSFVENVGRLTQTFVSAQE</sequence>
<dbReference type="GO" id="GO:0044281">
    <property type="term" value="P:small molecule metabolic process"/>
    <property type="evidence" value="ECO:0007669"/>
    <property type="project" value="UniProtKB-ARBA"/>
</dbReference>
<dbReference type="EMBL" id="JACHBR010000003">
    <property type="protein sequence ID" value="MBB5631543.1"/>
    <property type="molecule type" value="Genomic_DNA"/>
</dbReference>
<protein>
    <submittedName>
        <fullName evidence="4">2-keto-4-pentenoate hydratase/2-oxohepta-3-ene-1,7-dioic acid hydratase in catechol pathway</fullName>
    </submittedName>
</protein>
<comment type="caution">
    <text evidence="4">The sequence shown here is derived from an EMBL/GenBank/DDBJ whole genome shotgun (WGS) entry which is preliminary data.</text>
</comment>
<dbReference type="SUPFAM" id="SSF56529">
    <property type="entry name" value="FAH"/>
    <property type="match status" value="1"/>
</dbReference>
<dbReference type="PANTHER" id="PTHR42796">
    <property type="entry name" value="FUMARYLACETOACETATE HYDROLASE DOMAIN-CONTAINING PROTEIN 2A-RELATED"/>
    <property type="match status" value="1"/>
</dbReference>
<dbReference type="Gene3D" id="3.90.850.10">
    <property type="entry name" value="Fumarylacetoacetase-like, C-terminal domain"/>
    <property type="match status" value="1"/>
</dbReference>
<keyword evidence="5" id="KW-1185">Reference proteome</keyword>
<dbReference type="PANTHER" id="PTHR42796:SF4">
    <property type="entry name" value="FUMARYLACETOACETATE HYDROLASE DOMAIN-CONTAINING PROTEIN 2A"/>
    <property type="match status" value="1"/>
</dbReference>
<evidence type="ECO:0000256" key="2">
    <source>
        <dbReference type="ARBA" id="ARBA00022723"/>
    </source>
</evidence>
<dbReference type="InterPro" id="IPR051121">
    <property type="entry name" value="FAH"/>
</dbReference>
<dbReference type="RefSeq" id="WP_184618017.1">
    <property type="nucleotide sequence ID" value="NZ_BOOS01000009.1"/>
</dbReference>
<evidence type="ECO:0000313" key="5">
    <source>
        <dbReference type="Proteomes" id="UP000588112"/>
    </source>
</evidence>
<dbReference type="InterPro" id="IPR036663">
    <property type="entry name" value="Fumarylacetoacetase_C_sf"/>
</dbReference>
<dbReference type="AlphaFoldDB" id="A0A7W8ZD77"/>
<accession>A0A7W8ZD77</accession>
<dbReference type="InterPro" id="IPR011234">
    <property type="entry name" value="Fumarylacetoacetase-like_C"/>
</dbReference>
<evidence type="ECO:0000259" key="3">
    <source>
        <dbReference type="Pfam" id="PF01557"/>
    </source>
</evidence>
<name>A0A7W8ZD77_9ACTN</name>
<gene>
    <name evidence="4" type="ORF">BJ981_007329</name>
</gene>
<reference evidence="4 5" key="1">
    <citation type="submission" date="2020-08" db="EMBL/GenBank/DDBJ databases">
        <title>Sequencing the genomes of 1000 actinobacteria strains.</title>
        <authorList>
            <person name="Klenk H.-P."/>
        </authorList>
    </citation>
    <scope>NUCLEOTIDE SEQUENCE [LARGE SCALE GENOMIC DNA]</scope>
    <source>
        <strain evidence="4 5">DSM 45790</strain>
    </source>
</reference>
<dbReference type="Pfam" id="PF01557">
    <property type="entry name" value="FAA_hydrolase"/>
    <property type="match status" value="1"/>
</dbReference>
<feature type="domain" description="Fumarylacetoacetase-like C-terminal" evidence="3">
    <location>
        <begin position="75"/>
        <end position="278"/>
    </location>
</feature>
<evidence type="ECO:0000313" key="4">
    <source>
        <dbReference type="EMBL" id="MBB5631543.1"/>
    </source>
</evidence>
<keyword evidence="2" id="KW-0479">Metal-binding</keyword>
<organism evidence="4 5">
    <name type="scientific">Sphaerisporangium krabiense</name>
    <dbReference type="NCBI Taxonomy" id="763782"/>
    <lineage>
        <taxon>Bacteria</taxon>
        <taxon>Bacillati</taxon>
        <taxon>Actinomycetota</taxon>
        <taxon>Actinomycetes</taxon>
        <taxon>Streptosporangiales</taxon>
        <taxon>Streptosporangiaceae</taxon>
        <taxon>Sphaerisporangium</taxon>
    </lineage>
</organism>
<dbReference type="GO" id="GO:0003824">
    <property type="term" value="F:catalytic activity"/>
    <property type="evidence" value="ECO:0007669"/>
    <property type="project" value="InterPro"/>
</dbReference>
<evidence type="ECO:0000256" key="1">
    <source>
        <dbReference type="ARBA" id="ARBA00010211"/>
    </source>
</evidence>
<dbReference type="Proteomes" id="UP000588112">
    <property type="component" value="Unassembled WGS sequence"/>
</dbReference>
<proteinExistence type="inferred from homology"/>
<dbReference type="GO" id="GO:0046872">
    <property type="term" value="F:metal ion binding"/>
    <property type="evidence" value="ECO:0007669"/>
    <property type="project" value="UniProtKB-KW"/>
</dbReference>
<comment type="similarity">
    <text evidence="1">Belongs to the FAH family.</text>
</comment>